<dbReference type="NCBIfam" id="NF012161">
    <property type="entry name" value="bla_class_D_main"/>
    <property type="match status" value="1"/>
</dbReference>
<evidence type="ECO:0000259" key="9">
    <source>
        <dbReference type="Pfam" id="PF00905"/>
    </source>
</evidence>
<dbReference type="GO" id="GO:0046677">
    <property type="term" value="P:response to antibiotic"/>
    <property type="evidence" value="ECO:0007669"/>
    <property type="project" value="UniProtKB-UniRule"/>
</dbReference>
<reference evidence="10 11" key="1">
    <citation type="submission" date="2019-03" db="EMBL/GenBank/DDBJ databases">
        <title>Genomic Encyclopedia of Type Strains, Phase IV (KMG-IV): sequencing the most valuable type-strain genomes for metagenomic binning, comparative biology and taxonomic classification.</title>
        <authorList>
            <person name="Goeker M."/>
        </authorList>
    </citation>
    <scope>NUCLEOTIDE SEQUENCE [LARGE SCALE GENOMIC DNA]</scope>
    <source>
        <strain evidence="10 11">DSM 12121</strain>
    </source>
</reference>
<dbReference type="AlphaFoldDB" id="A0A4R6DUT6"/>
<feature type="signal peptide" evidence="8">
    <location>
        <begin position="1"/>
        <end position="30"/>
    </location>
</feature>
<dbReference type="EMBL" id="SNVV01000013">
    <property type="protein sequence ID" value="TDN48917.1"/>
    <property type="molecule type" value="Genomic_DNA"/>
</dbReference>
<gene>
    <name evidence="10" type="ORF">C7389_11338</name>
</gene>
<keyword evidence="11" id="KW-1185">Reference proteome</keyword>
<evidence type="ECO:0000256" key="8">
    <source>
        <dbReference type="SAM" id="SignalP"/>
    </source>
</evidence>
<keyword evidence="5 7" id="KW-0046">Antibiotic resistance</keyword>
<evidence type="ECO:0000256" key="2">
    <source>
        <dbReference type="ARBA" id="ARBA00012865"/>
    </source>
</evidence>
<comment type="similarity">
    <text evidence="1 7">Belongs to the class-D beta-lactamase family.</text>
</comment>
<protein>
    <recommendedName>
        <fullName evidence="2 7">Beta-lactamase</fullName>
        <ecNumber evidence="2 7">3.5.2.6</ecNumber>
    </recommendedName>
</protein>
<evidence type="ECO:0000256" key="5">
    <source>
        <dbReference type="ARBA" id="ARBA00023251"/>
    </source>
</evidence>
<comment type="caution">
    <text evidence="10">The sequence shown here is derived from an EMBL/GenBank/DDBJ whole genome shotgun (WGS) entry which is preliminary data.</text>
</comment>
<dbReference type="Pfam" id="PF00905">
    <property type="entry name" value="Transpeptidase"/>
    <property type="match status" value="1"/>
</dbReference>
<dbReference type="RefSeq" id="WP_162851753.1">
    <property type="nucleotide sequence ID" value="NZ_SNVV01000013.1"/>
</dbReference>
<dbReference type="GO" id="GO:0008658">
    <property type="term" value="F:penicillin binding"/>
    <property type="evidence" value="ECO:0007669"/>
    <property type="project" value="InterPro"/>
</dbReference>
<evidence type="ECO:0000313" key="10">
    <source>
        <dbReference type="EMBL" id="TDN48917.1"/>
    </source>
</evidence>
<feature type="domain" description="Penicillin-binding protein transpeptidase" evidence="9">
    <location>
        <begin position="53"/>
        <end position="267"/>
    </location>
</feature>
<accession>A0A4R6DUT6</accession>
<dbReference type="PROSITE" id="PS00337">
    <property type="entry name" value="BETA_LACTAMASE_D"/>
    <property type="match status" value="1"/>
</dbReference>
<evidence type="ECO:0000256" key="6">
    <source>
        <dbReference type="PIRSR" id="PIRSR602137-50"/>
    </source>
</evidence>
<sequence length="277" mass="31028">MKSAFLGRYASRAAAVLLLLAANLVPPAAAAGVERWEDRPALERHFQAAGVRGTIVVMDEASGRWIASDSRRAHARYLPASTFKIPNTLIALETGVAADAAQPWRWDGVQREFPDWNRDQTLESAFKVSAVWVYQDIARKVGAERMAAFVRDFRYGNAETGPVLERFWLDGGLRISAVEQVDFLRRFLAGSLPLSERSQRLGRELMLREETPAYRLYAKTGWTGGGRDSLGWYVGWVERGTQRSYFALNIDMPDGIAQAPLRERLVRTVLGELGLMQ</sequence>
<dbReference type="SUPFAM" id="SSF56601">
    <property type="entry name" value="beta-lactamase/transpeptidase-like"/>
    <property type="match status" value="1"/>
</dbReference>
<evidence type="ECO:0000256" key="7">
    <source>
        <dbReference type="RuleBase" id="RU361140"/>
    </source>
</evidence>
<feature type="active site" description="Acyl-ester intermediate" evidence="6">
    <location>
        <position position="81"/>
    </location>
</feature>
<name>A0A4R6DUT6_9RHOO</name>
<dbReference type="GO" id="GO:0008800">
    <property type="term" value="F:beta-lactamase activity"/>
    <property type="evidence" value="ECO:0007669"/>
    <property type="project" value="UniProtKB-UniRule"/>
</dbReference>
<comment type="catalytic activity">
    <reaction evidence="7">
        <text>a beta-lactam + H2O = a substituted beta-amino acid</text>
        <dbReference type="Rhea" id="RHEA:20401"/>
        <dbReference type="ChEBI" id="CHEBI:15377"/>
        <dbReference type="ChEBI" id="CHEBI:35627"/>
        <dbReference type="ChEBI" id="CHEBI:140347"/>
        <dbReference type="EC" id="3.5.2.6"/>
    </reaction>
</comment>
<proteinExistence type="inferred from homology"/>
<evidence type="ECO:0000256" key="4">
    <source>
        <dbReference type="ARBA" id="ARBA00022801"/>
    </source>
</evidence>
<evidence type="ECO:0000256" key="3">
    <source>
        <dbReference type="ARBA" id="ARBA00022729"/>
    </source>
</evidence>
<feature type="chain" id="PRO_5020618957" description="Beta-lactamase" evidence="8">
    <location>
        <begin position="31"/>
        <end position="277"/>
    </location>
</feature>
<evidence type="ECO:0000313" key="11">
    <source>
        <dbReference type="Proteomes" id="UP000295129"/>
    </source>
</evidence>
<dbReference type="InterPro" id="IPR001460">
    <property type="entry name" value="PCN-bd_Tpept"/>
</dbReference>
<dbReference type="InterPro" id="IPR002137">
    <property type="entry name" value="Beta-lactam_class-D_AS"/>
</dbReference>
<dbReference type="EC" id="3.5.2.6" evidence="2 7"/>
<evidence type="ECO:0000256" key="1">
    <source>
        <dbReference type="ARBA" id="ARBA00007898"/>
    </source>
</evidence>
<dbReference type="Proteomes" id="UP000295129">
    <property type="component" value="Unassembled WGS sequence"/>
</dbReference>
<keyword evidence="3 8" id="KW-0732">Signal</keyword>
<keyword evidence="4 7" id="KW-0378">Hydrolase</keyword>
<dbReference type="InterPro" id="IPR012338">
    <property type="entry name" value="Beta-lactam/transpept-like"/>
</dbReference>
<dbReference type="GO" id="GO:0017001">
    <property type="term" value="P:antibiotic catabolic process"/>
    <property type="evidence" value="ECO:0007669"/>
    <property type="project" value="InterPro"/>
</dbReference>
<dbReference type="Gene3D" id="3.40.710.10">
    <property type="entry name" value="DD-peptidase/beta-lactamase superfamily"/>
    <property type="match status" value="1"/>
</dbReference>
<feature type="modified residue" description="N6-carboxylysine" evidence="6">
    <location>
        <position position="84"/>
    </location>
</feature>
<organism evidence="10 11">
    <name type="scientific">Azoarcus indigens</name>
    <dbReference type="NCBI Taxonomy" id="29545"/>
    <lineage>
        <taxon>Bacteria</taxon>
        <taxon>Pseudomonadati</taxon>
        <taxon>Pseudomonadota</taxon>
        <taxon>Betaproteobacteria</taxon>
        <taxon>Rhodocyclales</taxon>
        <taxon>Zoogloeaceae</taxon>
        <taxon>Azoarcus</taxon>
    </lineage>
</organism>